<keyword evidence="4" id="KW-1133">Transmembrane helix</keyword>
<dbReference type="InterPro" id="IPR036291">
    <property type="entry name" value="NAD(P)-bd_dom_sf"/>
</dbReference>
<keyword evidence="5" id="KW-0472">Membrane</keyword>
<dbReference type="AlphaFoldDB" id="A0A852X9D8"/>
<evidence type="ECO:0000313" key="9">
    <source>
        <dbReference type="Proteomes" id="UP000592181"/>
    </source>
</evidence>
<sequence length="490" mass="52195">MTPASADPRETTSSTPGAGGSVLVTGATGYVGGRLVPELLERGWRVRVLTRRAARLDGISWARDVDVVEGDATSADDLRRALDGVDAAYYLLHSMDAEGSFVERDRAMATAFADAAAEGSVSRIVYLGGLHPPGEDLSPHLASRVEVGEILLASGVPTAVIQAGVVLGDGSASFDMLRHLTERLPAFVAPRWLRNRIQPIGVDDVLDRLVAAAELAPEHNRTFDVGGPEVLTYAEMMQRYATVTGLRRRLILTLPVLTPGLASHWVGLVTPVPAGVAKPLVGSLVHDAVVHERDLDDLVGPPEGGPTGYDEAIRRATAQLEPRRWSRRLRWTLAVVGGAAVVGSLATDPGSRWYRGLDLPPWQPPTIAFPVVWTTLYATTAIASTAVSAELEEDGRGRQAAGYRRALVVNMVLNAGWSALFFRGHQVPGLRQVVLPAATAEAATLAASSWDLTRRAAAAGRGKGATLGAYAAWCTFAVALTAEIWRRNRG</sequence>
<feature type="region of interest" description="Disordered" evidence="6">
    <location>
        <begin position="1"/>
        <end position="21"/>
    </location>
</feature>
<dbReference type="Pfam" id="PF13460">
    <property type="entry name" value="NAD_binding_10"/>
    <property type="match status" value="1"/>
</dbReference>
<dbReference type="InterPro" id="IPR038330">
    <property type="entry name" value="TspO/MBR-related_sf"/>
</dbReference>
<keyword evidence="9" id="KW-1185">Reference proteome</keyword>
<dbReference type="Gene3D" id="1.20.1260.100">
    <property type="entry name" value="TspO/MBR protein"/>
    <property type="match status" value="1"/>
</dbReference>
<evidence type="ECO:0000256" key="2">
    <source>
        <dbReference type="ARBA" id="ARBA00007524"/>
    </source>
</evidence>
<dbReference type="PANTHER" id="PTHR48079">
    <property type="entry name" value="PROTEIN YEEZ"/>
    <property type="match status" value="1"/>
</dbReference>
<dbReference type="GO" id="GO:0005737">
    <property type="term" value="C:cytoplasm"/>
    <property type="evidence" value="ECO:0007669"/>
    <property type="project" value="TreeGrafter"/>
</dbReference>
<comment type="caution">
    <text evidence="8">The sequence shown here is derived from an EMBL/GenBank/DDBJ whole genome shotgun (WGS) entry which is preliminary data.</text>
</comment>
<dbReference type="InterPro" id="IPR051783">
    <property type="entry name" value="NAD(P)-dependent_oxidoreduct"/>
</dbReference>
<reference evidence="8 9" key="1">
    <citation type="submission" date="2020-07" db="EMBL/GenBank/DDBJ databases">
        <title>Sequencing the genomes of 1000 actinobacteria strains.</title>
        <authorList>
            <person name="Klenk H.-P."/>
        </authorList>
    </citation>
    <scope>NUCLEOTIDE SEQUENCE [LARGE SCALE GENOMIC DNA]</scope>
    <source>
        <strain evidence="8 9">DSM 24723</strain>
    </source>
</reference>
<evidence type="ECO:0000256" key="5">
    <source>
        <dbReference type="ARBA" id="ARBA00023136"/>
    </source>
</evidence>
<name>A0A852X9D8_9MICO</name>
<evidence type="ECO:0000256" key="6">
    <source>
        <dbReference type="SAM" id="MobiDB-lite"/>
    </source>
</evidence>
<proteinExistence type="inferred from homology"/>
<feature type="domain" description="NAD(P)-binding" evidence="7">
    <location>
        <begin position="26"/>
        <end position="131"/>
    </location>
</feature>
<dbReference type="PANTHER" id="PTHR48079:SF6">
    <property type="entry name" value="NAD(P)-BINDING DOMAIN-CONTAINING PROTEIN-RELATED"/>
    <property type="match status" value="1"/>
</dbReference>
<evidence type="ECO:0000313" key="8">
    <source>
        <dbReference type="EMBL" id="NYG37353.1"/>
    </source>
</evidence>
<dbReference type="Pfam" id="PF03073">
    <property type="entry name" value="TspO_MBR"/>
    <property type="match status" value="1"/>
</dbReference>
<dbReference type="GO" id="GO:0004029">
    <property type="term" value="F:aldehyde dehydrogenase (NAD+) activity"/>
    <property type="evidence" value="ECO:0007669"/>
    <property type="project" value="TreeGrafter"/>
</dbReference>
<evidence type="ECO:0000259" key="7">
    <source>
        <dbReference type="Pfam" id="PF13460"/>
    </source>
</evidence>
<dbReference type="Proteomes" id="UP000592181">
    <property type="component" value="Unassembled WGS sequence"/>
</dbReference>
<evidence type="ECO:0000256" key="1">
    <source>
        <dbReference type="ARBA" id="ARBA00004141"/>
    </source>
</evidence>
<comment type="similarity">
    <text evidence="2">Belongs to the TspO/BZRP family.</text>
</comment>
<evidence type="ECO:0000256" key="3">
    <source>
        <dbReference type="ARBA" id="ARBA00022692"/>
    </source>
</evidence>
<comment type="subcellular location">
    <subcellularLocation>
        <location evidence="1">Membrane</location>
        <topology evidence="1">Multi-pass membrane protein</topology>
    </subcellularLocation>
</comment>
<gene>
    <name evidence="8" type="ORF">BJY28_001822</name>
</gene>
<dbReference type="EMBL" id="JACBZX010000001">
    <property type="protein sequence ID" value="NYG37353.1"/>
    <property type="molecule type" value="Genomic_DNA"/>
</dbReference>
<dbReference type="GO" id="GO:0016020">
    <property type="term" value="C:membrane"/>
    <property type="evidence" value="ECO:0007669"/>
    <property type="project" value="UniProtKB-SubCell"/>
</dbReference>
<dbReference type="RefSeq" id="WP_179462729.1">
    <property type="nucleotide sequence ID" value="NZ_JACBZX010000001.1"/>
</dbReference>
<keyword evidence="3" id="KW-0812">Transmembrane</keyword>
<evidence type="ECO:0000256" key="4">
    <source>
        <dbReference type="ARBA" id="ARBA00022989"/>
    </source>
</evidence>
<accession>A0A852X9D8</accession>
<dbReference type="InterPro" id="IPR016040">
    <property type="entry name" value="NAD(P)-bd_dom"/>
</dbReference>
<protein>
    <submittedName>
        <fullName evidence="8">Uncharacterized protein YbjT (DUF2867 family)/tryptophan-rich sensory protein</fullName>
    </submittedName>
</protein>
<dbReference type="Gene3D" id="3.40.50.720">
    <property type="entry name" value="NAD(P)-binding Rossmann-like Domain"/>
    <property type="match status" value="1"/>
</dbReference>
<dbReference type="SUPFAM" id="SSF51735">
    <property type="entry name" value="NAD(P)-binding Rossmann-fold domains"/>
    <property type="match status" value="1"/>
</dbReference>
<dbReference type="CDD" id="cd15904">
    <property type="entry name" value="TSPO_MBR"/>
    <property type="match status" value="1"/>
</dbReference>
<organism evidence="8 9">
    <name type="scientific">Janibacter alkaliphilus</name>
    <dbReference type="NCBI Taxonomy" id="1069963"/>
    <lineage>
        <taxon>Bacteria</taxon>
        <taxon>Bacillati</taxon>
        <taxon>Actinomycetota</taxon>
        <taxon>Actinomycetes</taxon>
        <taxon>Micrococcales</taxon>
        <taxon>Intrasporangiaceae</taxon>
        <taxon>Janibacter</taxon>
    </lineage>
</organism>
<dbReference type="InterPro" id="IPR004307">
    <property type="entry name" value="TspO_MBR"/>
</dbReference>